<dbReference type="Proteomes" id="UP000663671">
    <property type="component" value="Chromosome 2"/>
</dbReference>
<gene>
    <name evidence="1" type="ORF">I7I51_07461</name>
</gene>
<protein>
    <submittedName>
        <fullName evidence="1">Uncharacterized protein</fullName>
    </submittedName>
</protein>
<dbReference type="EMBL" id="CP069109">
    <property type="protein sequence ID" value="QSS58042.1"/>
    <property type="molecule type" value="Genomic_DNA"/>
</dbReference>
<sequence length="151" mass="17304">MEKVWLDETLLLLLSTSDKRSGSDVLRKFREKKDGLFCDEETLVGGEADWPRDERLKELEMRSRKEVCEERDCGIQSSDRSSSQGCCLLMLSLIWIQGYVVKRSIINKRVREAQRRGGREVCDLGGVGIAERGYIMAALRIRDVVEVVEIH</sequence>
<reference evidence="1" key="1">
    <citation type="submission" date="2021-01" db="EMBL/GenBank/DDBJ databases">
        <title>Chromosome-level genome assembly of a human fungal pathogen reveals clustering of transcriptionally co-regulated genes.</title>
        <authorList>
            <person name="Voorhies M."/>
            <person name="Cohen S."/>
            <person name="Shea T.P."/>
            <person name="Petrus S."/>
            <person name="Munoz J.F."/>
            <person name="Poplawski S."/>
            <person name="Goldman W.E."/>
            <person name="Michael T."/>
            <person name="Cuomo C.A."/>
            <person name="Sil A."/>
            <person name="Beyhan S."/>
        </authorList>
    </citation>
    <scope>NUCLEOTIDE SEQUENCE</scope>
    <source>
        <strain evidence="1">WU24</strain>
    </source>
</reference>
<evidence type="ECO:0000313" key="2">
    <source>
        <dbReference type="Proteomes" id="UP000663671"/>
    </source>
</evidence>
<organism evidence="1 2">
    <name type="scientific">Ajellomyces capsulatus</name>
    <name type="common">Darling's disease fungus</name>
    <name type="synonym">Histoplasma capsulatum</name>
    <dbReference type="NCBI Taxonomy" id="5037"/>
    <lineage>
        <taxon>Eukaryota</taxon>
        <taxon>Fungi</taxon>
        <taxon>Dikarya</taxon>
        <taxon>Ascomycota</taxon>
        <taxon>Pezizomycotina</taxon>
        <taxon>Eurotiomycetes</taxon>
        <taxon>Eurotiomycetidae</taxon>
        <taxon>Onygenales</taxon>
        <taxon>Ajellomycetaceae</taxon>
        <taxon>Histoplasma</taxon>
    </lineage>
</organism>
<name>A0A8A1M0T2_AJECA</name>
<accession>A0A8A1M0T2</accession>
<proteinExistence type="predicted"/>
<dbReference type="VEuPathDB" id="FungiDB:I7I51_07461"/>
<feature type="non-terminal residue" evidence="1">
    <location>
        <position position="1"/>
    </location>
</feature>
<evidence type="ECO:0000313" key="1">
    <source>
        <dbReference type="EMBL" id="QSS58042.1"/>
    </source>
</evidence>
<dbReference type="AlphaFoldDB" id="A0A8A1M0T2"/>